<keyword evidence="2" id="KW-1185">Reference proteome</keyword>
<comment type="caution">
    <text evidence="1">The sequence shown here is derived from an EMBL/GenBank/DDBJ whole genome shotgun (WGS) entry which is preliminary data.</text>
</comment>
<evidence type="ECO:0000313" key="2">
    <source>
        <dbReference type="Proteomes" id="UP000823775"/>
    </source>
</evidence>
<protein>
    <submittedName>
        <fullName evidence="1">Uncharacterized protein</fullName>
    </submittedName>
</protein>
<reference evidence="1 2" key="1">
    <citation type="journal article" date="2021" name="BMC Genomics">
        <title>Datura genome reveals duplications of psychoactive alkaloid biosynthetic genes and high mutation rate following tissue culture.</title>
        <authorList>
            <person name="Rajewski A."/>
            <person name="Carter-House D."/>
            <person name="Stajich J."/>
            <person name="Litt A."/>
        </authorList>
    </citation>
    <scope>NUCLEOTIDE SEQUENCE [LARGE SCALE GENOMIC DNA]</scope>
    <source>
        <strain evidence="1">AR-01</strain>
    </source>
</reference>
<name>A0ABS8V335_DATST</name>
<evidence type="ECO:0000313" key="1">
    <source>
        <dbReference type="EMBL" id="MCD9641417.1"/>
    </source>
</evidence>
<accession>A0ABS8V335</accession>
<gene>
    <name evidence="1" type="ORF">HAX54_027594</name>
</gene>
<dbReference type="EMBL" id="JACEIK010003356">
    <property type="protein sequence ID" value="MCD9641417.1"/>
    <property type="molecule type" value="Genomic_DNA"/>
</dbReference>
<proteinExistence type="predicted"/>
<dbReference type="Proteomes" id="UP000823775">
    <property type="component" value="Unassembled WGS sequence"/>
</dbReference>
<organism evidence="1 2">
    <name type="scientific">Datura stramonium</name>
    <name type="common">Jimsonweed</name>
    <name type="synonym">Common thornapple</name>
    <dbReference type="NCBI Taxonomy" id="4076"/>
    <lineage>
        <taxon>Eukaryota</taxon>
        <taxon>Viridiplantae</taxon>
        <taxon>Streptophyta</taxon>
        <taxon>Embryophyta</taxon>
        <taxon>Tracheophyta</taxon>
        <taxon>Spermatophyta</taxon>
        <taxon>Magnoliopsida</taxon>
        <taxon>eudicotyledons</taxon>
        <taxon>Gunneridae</taxon>
        <taxon>Pentapetalae</taxon>
        <taxon>asterids</taxon>
        <taxon>lamiids</taxon>
        <taxon>Solanales</taxon>
        <taxon>Solanaceae</taxon>
        <taxon>Solanoideae</taxon>
        <taxon>Datureae</taxon>
        <taxon>Datura</taxon>
    </lineage>
</organism>
<sequence>MASRVNKGKEVAVSSKGLKRINKGVASSKRQVFPENWTDEGYLALKFSTIHDTIRELGMEYVFAEPE</sequence>
<feature type="non-terminal residue" evidence="1">
    <location>
        <position position="67"/>
    </location>
</feature>